<evidence type="ECO:0000256" key="4">
    <source>
        <dbReference type="ARBA" id="ARBA00005189"/>
    </source>
</evidence>
<evidence type="ECO:0000256" key="12">
    <source>
        <dbReference type="ARBA" id="ARBA00022989"/>
    </source>
</evidence>
<evidence type="ECO:0000256" key="3">
    <source>
        <dbReference type="ARBA" id="ARBA00005042"/>
    </source>
</evidence>
<evidence type="ECO:0000256" key="14">
    <source>
        <dbReference type="ARBA" id="ARBA00023136"/>
    </source>
</evidence>
<dbReference type="PROSITE" id="PS00379">
    <property type="entry name" value="CDP_ALCOHOL_P_TRANSF"/>
    <property type="match status" value="1"/>
</dbReference>
<evidence type="ECO:0000256" key="17">
    <source>
        <dbReference type="ARBA" id="ARBA00048586"/>
    </source>
</evidence>
<dbReference type="GO" id="GO:0006655">
    <property type="term" value="P:phosphatidylglycerol biosynthetic process"/>
    <property type="evidence" value="ECO:0007669"/>
    <property type="project" value="UniProtKB-UniPathway"/>
</dbReference>
<dbReference type="InterPro" id="IPR000462">
    <property type="entry name" value="CDP-OH_P_trans"/>
</dbReference>
<evidence type="ECO:0000313" key="21">
    <source>
        <dbReference type="EMBL" id="SDY18510.1"/>
    </source>
</evidence>
<keyword evidence="13" id="KW-0443">Lipid metabolism</keyword>
<evidence type="ECO:0000256" key="13">
    <source>
        <dbReference type="ARBA" id="ARBA00023098"/>
    </source>
</evidence>
<dbReference type="InterPro" id="IPR050324">
    <property type="entry name" value="CDP-alcohol_PTase-I"/>
</dbReference>
<keyword evidence="9" id="KW-0444">Lipid biosynthesis</keyword>
<feature type="transmembrane region" description="Helical" evidence="20">
    <location>
        <begin position="7"/>
        <end position="26"/>
    </location>
</feature>
<evidence type="ECO:0000256" key="7">
    <source>
        <dbReference type="ARBA" id="ARBA00014944"/>
    </source>
</evidence>
<protein>
    <recommendedName>
        <fullName evidence="7 18">CDP-diacylglycerol--glycerol-3-phosphate 3-phosphatidyltransferase</fullName>
        <ecNumber evidence="6 18">2.7.8.5</ecNumber>
    </recommendedName>
</protein>
<dbReference type="OrthoDB" id="9796672at2"/>
<evidence type="ECO:0000256" key="8">
    <source>
        <dbReference type="ARBA" id="ARBA00022475"/>
    </source>
</evidence>
<evidence type="ECO:0000256" key="1">
    <source>
        <dbReference type="ARBA" id="ARBA00003973"/>
    </source>
</evidence>
<keyword evidence="16" id="KW-1208">Phospholipid metabolism</keyword>
<keyword evidence="14 20" id="KW-0472">Membrane</keyword>
<evidence type="ECO:0000256" key="20">
    <source>
        <dbReference type="SAM" id="Phobius"/>
    </source>
</evidence>
<dbReference type="Gene3D" id="1.20.120.1760">
    <property type="match status" value="1"/>
</dbReference>
<feature type="transmembrane region" description="Helical" evidence="20">
    <location>
        <begin position="154"/>
        <end position="171"/>
    </location>
</feature>
<evidence type="ECO:0000256" key="19">
    <source>
        <dbReference type="RuleBase" id="RU003750"/>
    </source>
</evidence>
<evidence type="ECO:0000256" key="11">
    <source>
        <dbReference type="ARBA" id="ARBA00022692"/>
    </source>
</evidence>
<keyword evidence="8" id="KW-1003">Cell membrane</keyword>
<dbReference type="FunFam" id="1.20.120.1760:FF:000004">
    <property type="entry name" value="CDP-diacylglycerol--glycerol-3-phosphate 3-phosphatidyltransferase"/>
    <property type="match status" value="1"/>
</dbReference>
<evidence type="ECO:0000256" key="6">
    <source>
        <dbReference type="ARBA" id="ARBA00013170"/>
    </source>
</evidence>
<dbReference type="GO" id="GO:0005886">
    <property type="term" value="C:plasma membrane"/>
    <property type="evidence" value="ECO:0007669"/>
    <property type="project" value="UniProtKB-SubCell"/>
</dbReference>
<comment type="similarity">
    <text evidence="5 19">Belongs to the CDP-alcohol phosphatidyltransferase class-I family.</text>
</comment>
<dbReference type="EMBL" id="FNOU01000019">
    <property type="protein sequence ID" value="SDY18510.1"/>
    <property type="molecule type" value="Genomic_DNA"/>
</dbReference>
<keyword evidence="11 20" id="KW-0812">Transmembrane</keyword>
<dbReference type="Proteomes" id="UP000199652">
    <property type="component" value="Unassembled WGS sequence"/>
</dbReference>
<dbReference type="NCBIfam" id="TIGR00560">
    <property type="entry name" value="pgsA"/>
    <property type="match status" value="1"/>
</dbReference>
<feature type="transmembrane region" description="Helical" evidence="20">
    <location>
        <begin position="71"/>
        <end position="93"/>
    </location>
</feature>
<comment type="subcellular location">
    <subcellularLocation>
        <location evidence="2">Cell membrane</location>
        <topology evidence="2">Multi-pass membrane protein</topology>
    </subcellularLocation>
</comment>
<reference evidence="22" key="1">
    <citation type="submission" date="2016-10" db="EMBL/GenBank/DDBJ databases">
        <authorList>
            <person name="Varghese N."/>
            <person name="Submissions S."/>
        </authorList>
    </citation>
    <scope>NUCLEOTIDE SEQUENCE [LARGE SCALE GENOMIC DNA]</scope>
    <source>
        <strain evidence="22">VPI 5359</strain>
    </source>
</reference>
<comment type="pathway">
    <text evidence="3">Phospholipid metabolism; phosphatidylglycerol biosynthesis; phosphatidylglycerol from CDP-diacylglycerol: step 1/2.</text>
</comment>
<dbReference type="EC" id="2.7.8.5" evidence="6 18"/>
<comment type="function">
    <text evidence="1">This protein catalyzes the committed step to the synthesis of the acidic phospholipids.</text>
</comment>
<dbReference type="InterPro" id="IPR043130">
    <property type="entry name" value="CDP-OH_PTrfase_TM_dom"/>
</dbReference>
<keyword evidence="15" id="KW-0594">Phospholipid biosynthesis</keyword>
<name>A0A1H3HSX2_EUBBA</name>
<proteinExistence type="inferred from homology"/>
<gene>
    <name evidence="21" type="ORF">SAMN04488579_11921</name>
</gene>
<evidence type="ECO:0000256" key="10">
    <source>
        <dbReference type="ARBA" id="ARBA00022679"/>
    </source>
</evidence>
<keyword evidence="10 19" id="KW-0808">Transferase</keyword>
<dbReference type="PANTHER" id="PTHR14269:SF62">
    <property type="entry name" value="CDP-DIACYLGLYCEROL--GLYCEROL-3-PHOSPHATE 3-PHOSPHATIDYLTRANSFERASE 1, CHLOROPLASTIC"/>
    <property type="match status" value="1"/>
</dbReference>
<dbReference type="RefSeq" id="WP_090246298.1">
    <property type="nucleotide sequence ID" value="NZ_FNOU01000019.1"/>
</dbReference>
<evidence type="ECO:0000256" key="15">
    <source>
        <dbReference type="ARBA" id="ARBA00023209"/>
    </source>
</evidence>
<organism evidence="21 22">
    <name type="scientific">Eubacterium barkeri</name>
    <name type="common">Clostridium barkeri</name>
    <dbReference type="NCBI Taxonomy" id="1528"/>
    <lineage>
        <taxon>Bacteria</taxon>
        <taxon>Bacillati</taxon>
        <taxon>Bacillota</taxon>
        <taxon>Clostridia</taxon>
        <taxon>Eubacteriales</taxon>
        <taxon>Eubacteriaceae</taxon>
        <taxon>Eubacterium</taxon>
    </lineage>
</organism>
<keyword evidence="12 20" id="KW-1133">Transmembrane helix</keyword>
<dbReference type="PANTHER" id="PTHR14269">
    <property type="entry name" value="CDP-DIACYLGLYCEROL--GLYCEROL-3-PHOSPHATE 3-PHOSPHATIDYLTRANSFERASE-RELATED"/>
    <property type="match status" value="1"/>
</dbReference>
<dbReference type="InterPro" id="IPR004570">
    <property type="entry name" value="Phosphatidylglycerol_P_synth"/>
</dbReference>
<keyword evidence="22" id="KW-1185">Reference proteome</keyword>
<evidence type="ECO:0000256" key="9">
    <source>
        <dbReference type="ARBA" id="ARBA00022516"/>
    </source>
</evidence>
<comment type="catalytic activity">
    <reaction evidence="17">
        <text>a CDP-1,2-diacyl-sn-glycerol + sn-glycerol 3-phosphate = a 1,2-diacyl-sn-glycero-3-phospho-(1'-sn-glycero-3'-phosphate) + CMP + H(+)</text>
        <dbReference type="Rhea" id="RHEA:12593"/>
        <dbReference type="ChEBI" id="CHEBI:15378"/>
        <dbReference type="ChEBI" id="CHEBI:57597"/>
        <dbReference type="ChEBI" id="CHEBI:58332"/>
        <dbReference type="ChEBI" id="CHEBI:60110"/>
        <dbReference type="ChEBI" id="CHEBI:60377"/>
        <dbReference type="EC" id="2.7.8.5"/>
    </reaction>
</comment>
<evidence type="ECO:0000313" key="22">
    <source>
        <dbReference type="Proteomes" id="UP000199652"/>
    </source>
</evidence>
<dbReference type="UniPathway" id="UPA00084">
    <property type="reaction ID" value="UER00503"/>
</dbReference>
<dbReference type="AlphaFoldDB" id="A0A1H3HSX2"/>
<evidence type="ECO:0000256" key="18">
    <source>
        <dbReference type="NCBIfam" id="TIGR00560"/>
    </source>
</evidence>
<sequence length="181" mass="19870">MNLPNKITMARIIMIPFFVIAMAVDFPFHEPIALVLFVVAAASDALDGHLARSRNLVTDFGKFMDPLADKLLVCSAFICLVELHLMPAWVVIVIIAREFAITGLRTLAASDGVVIAASKWGKAKTMSQMIAIVALLLYNWPVCQIPALNIFGTVMIYVALVLTLISGIDYFRLNKGVIKSY</sequence>
<dbReference type="STRING" id="1528.SAMN04488579_11921"/>
<evidence type="ECO:0000256" key="5">
    <source>
        <dbReference type="ARBA" id="ARBA00010441"/>
    </source>
</evidence>
<evidence type="ECO:0000256" key="2">
    <source>
        <dbReference type="ARBA" id="ARBA00004651"/>
    </source>
</evidence>
<accession>A0A1H3HSX2</accession>
<feature type="transmembrane region" description="Helical" evidence="20">
    <location>
        <begin position="129"/>
        <end position="148"/>
    </location>
</feature>
<dbReference type="PIRSF" id="PIRSF000847">
    <property type="entry name" value="Phos_ph_gly_syn"/>
    <property type="match status" value="1"/>
</dbReference>
<dbReference type="GO" id="GO:0008444">
    <property type="term" value="F:CDP-diacylglycerol-glycerol-3-phosphate 3-phosphatidyltransferase activity"/>
    <property type="evidence" value="ECO:0007669"/>
    <property type="project" value="UniProtKB-UniRule"/>
</dbReference>
<dbReference type="Pfam" id="PF01066">
    <property type="entry name" value="CDP-OH_P_transf"/>
    <property type="match status" value="1"/>
</dbReference>
<comment type="pathway">
    <text evidence="4">Lipid metabolism.</text>
</comment>
<dbReference type="InterPro" id="IPR048254">
    <property type="entry name" value="CDP_ALCOHOL_P_TRANSF_CS"/>
</dbReference>
<evidence type="ECO:0000256" key="16">
    <source>
        <dbReference type="ARBA" id="ARBA00023264"/>
    </source>
</evidence>